<evidence type="ECO:0000313" key="9">
    <source>
        <dbReference type="Proteomes" id="UP001283341"/>
    </source>
</evidence>
<keyword evidence="9" id="KW-1185">Reference proteome</keyword>
<dbReference type="Gene3D" id="4.10.240.10">
    <property type="entry name" value="Zn(2)-C6 fungal-type DNA-binding domain"/>
    <property type="match status" value="1"/>
</dbReference>
<feature type="region of interest" description="Disordered" evidence="6">
    <location>
        <begin position="201"/>
        <end position="232"/>
    </location>
</feature>
<keyword evidence="5" id="KW-0539">Nucleus</keyword>
<feature type="compositionally biased region" description="Basic and acidic residues" evidence="6">
    <location>
        <begin position="40"/>
        <end position="49"/>
    </location>
</feature>
<dbReference type="SUPFAM" id="SSF57701">
    <property type="entry name" value="Zn2/Cys6 DNA-binding domain"/>
    <property type="match status" value="1"/>
</dbReference>
<keyword evidence="4" id="KW-0804">Transcription</keyword>
<evidence type="ECO:0000256" key="4">
    <source>
        <dbReference type="ARBA" id="ARBA00023163"/>
    </source>
</evidence>
<evidence type="ECO:0000256" key="1">
    <source>
        <dbReference type="ARBA" id="ARBA00004123"/>
    </source>
</evidence>
<feature type="compositionally biased region" description="Basic and acidic residues" evidence="6">
    <location>
        <begin position="65"/>
        <end position="88"/>
    </location>
</feature>
<comment type="subcellular location">
    <subcellularLocation>
        <location evidence="1">Nucleus</location>
    </subcellularLocation>
</comment>
<keyword evidence="2" id="KW-0805">Transcription regulation</keyword>
<feature type="compositionally biased region" description="Polar residues" evidence="6">
    <location>
        <begin position="115"/>
        <end position="124"/>
    </location>
</feature>
<dbReference type="InterPro" id="IPR036864">
    <property type="entry name" value="Zn2-C6_fun-type_DNA-bd_sf"/>
</dbReference>
<feature type="compositionally biased region" description="Polar residues" evidence="6">
    <location>
        <begin position="89"/>
        <end position="101"/>
    </location>
</feature>
<dbReference type="GO" id="GO:0000981">
    <property type="term" value="F:DNA-binding transcription factor activity, RNA polymerase II-specific"/>
    <property type="evidence" value="ECO:0007669"/>
    <property type="project" value="InterPro"/>
</dbReference>
<dbReference type="AlphaFoldDB" id="A0AAE0IBZ9"/>
<dbReference type="GO" id="GO:0005634">
    <property type="term" value="C:nucleus"/>
    <property type="evidence" value="ECO:0007669"/>
    <property type="project" value="UniProtKB-SubCell"/>
</dbReference>
<dbReference type="PANTHER" id="PTHR31845">
    <property type="entry name" value="FINGER DOMAIN PROTEIN, PUTATIVE-RELATED"/>
    <property type="match status" value="1"/>
</dbReference>
<proteinExistence type="predicted"/>
<evidence type="ECO:0000256" key="3">
    <source>
        <dbReference type="ARBA" id="ARBA00023125"/>
    </source>
</evidence>
<dbReference type="SMART" id="SM00066">
    <property type="entry name" value="GAL4"/>
    <property type="match status" value="1"/>
</dbReference>
<comment type="caution">
    <text evidence="8">The sequence shown here is derived from an EMBL/GenBank/DDBJ whole genome shotgun (WGS) entry which is preliminary data.</text>
</comment>
<sequence>MDIDIDVNRPAKMQKGPRACATCARAKSRCIPGPDPNGGKCERCHRLDKPCSSQTPAPPRKRKEPKPTRVAELERRLEDLTARIESTTRRQSSQPLSQGQAPSPPSSEDTDQRAESYQQQHQYQLNTGPPEQLAFAFPHLFAQQQAPNFDDLDLPVTRPAAHHDPATSYSSSSTASPDAAQTPGLVLRQPYAPFAQVQTDLSRPQRLESQQQQQQQQQRKPRRKDEIPTTIWPEEPEASVLLQRYHDNTSHLFPFVVIPRHMTARQLRQQRPFLWKAIMMEAYHLDGPKQLVTGNELLREITEAAFTKPQKSLDLLQGLQVLVSWYHYNLNSFQMTNLLFLARSICCSLGFPESRLSHNQRKEVVVAAASAEPAGLTRQKCLDGMRAFAGTYYLVTMTFTTNKKPDALMNTSYLEMCCSVLESAMEYPSDELLVWLVRVQQLTQAITWRLTLCRSDGMQPDDLPLATVVRNFGQQIEAFKESVPGYLRENPTLRGHISISEIILYEVGMDDPVGPPPTLLSASSPSPSPQIQIASNNDTHNKTCKGTGLSAADRFDFLWSCVRATTSFLSNRFDPAAAAQPSANQQDLDRLLDRLLERPRFICMSSFDFMYAFMTALKLIMLQVPGWDVALVRRELRFEEFLERQVGEMEAVAHRRQKQFTRAREEFGRDSLLGGGSAARRAYHFDSSSMSAEGGTMGVMGDHVSGGGREEEEEEVDPFFTLARKMRALSEIMRSEVDQMFANQHQEAMDDHHTEISSMADVTQDLMQDLERNMLWQQMAREWSSFDAIYLPSNDEAMAT</sequence>
<accession>A0AAE0IBZ9</accession>
<organism evidence="8 9">
    <name type="scientific">Apodospora peruviana</name>
    <dbReference type="NCBI Taxonomy" id="516989"/>
    <lineage>
        <taxon>Eukaryota</taxon>
        <taxon>Fungi</taxon>
        <taxon>Dikarya</taxon>
        <taxon>Ascomycota</taxon>
        <taxon>Pezizomycotina</taxon>
        <taxon>Sordariomycetes</taxon>
        <taxon>Sordariomycetidae</taxon>
        <taxon>Sordariales</taxon>
        <taxon>Lasiosphaeriaceae</taxon>
        <taxon>Apodospora</taxon>
    </lineage>
</organism>
<dbReference type="InterPro" id="IPR051089">
    <property type="entry name" value="prtT"/>
</dbReference>
<feature type="region of interest" description="Disordered" evidence="6">
    <location>
        <begin position="25"/>
        <end position="124"/>
    </location>
</feature>
<gene>
    <name evidence="8" type="ORF">B0H66DRAFT_554131</name>
</gene>
<evidence type="ECO:0000313" key="8">
    <source>
        <dbReference type="EMBL" id="KAK3322363.1"/>
    </source>
</evidence>
<evidence type="ECO:0000256" key="5">
    <source>
        <dbReference type="ARBA" id="ARBA00023242"/>
    </source>
</evidence>
<dbReference type="PANTHER" id="PTHR31845:SF10">
    <property type="entry name" value="ZN(II)2CYS6 TRANSCRIPTION FACTOR (EUROFUNG)"/>
    <property type="match status" value="1"/>
</dbReference>
<protein>
    <recommendedName>
        <fullName evidence="7">Zn(2)-C6 fungal-type domain-containing protein</fullName>
    </recommendedName>
</protein>
<evidence type="ECO:0000256" key="2">
    <source>
        <dbReference type="ARBA" id="ARBA00023015"/>
    </source>
</evidence>
<reference evidence="8" key="2">
    <citation type="submission" date="2023-06" db="EMBL/GenBank/DDBJ databases">
        <authorList>
            <consortium name="Lawrence Berkeley National Laboratory"/>
            <person name="Haridas S."/>
            <person name="Hensen N."/>
            <person name="Bonometti L."/>
            <person name="Westerberg I."/>
            <person name="Brannstrom I.O."/>
            <person name="Guillou S."/>
            <person name="Cros-Aarteil S."/>
            <person name="Calhoun S."/>
            <person name="Kuo A."/>
            <person name="Mondo S."/>
            <person name="Pangilinan J."/>
            <person name="Riley R."/>
            <person name="Labutti K."/>
            <person name="Andreopoulos B."/>
            <person name="Lipzen A."/>
            <person name="Chen C."/>
            <person name="Yanf M."/>
            <person name="Daum C."/>
            <person name="Ng V."/>
            <person name="Clum A."/>
            <person name="Steindorff A."/>
            <person name="Ohm R."/>
            <person name="Martin F."/>
            <person name="Silar P."/>
            <person name="Natvig D."/>
            <person name="Lalanne C."/>
            <person name="Gautier V."/>
            <person name="Ament-Velasquez S.L."/>
            <person name="Kruys A."/>
            <person name="Hutchinson M.I."/>
            <person name="Powell A.J."/>
            <person name="Barry K."/>
            <person name="Miller A.N."/>
            <person name="Grigoriev I.V."/>
            <person name="Debuchy R."/>
            <person name="Gladieux P."/>
            <person name="Thoren M.H."/>
            <person name="Johannesson H."/>
        </authorList>
    </citation>
    <scope>NUCLEOTIDE SEQUENCE</scope>
    <source>
        <strain evidence="8">CBS 118394</strain>
    </source>
</reference>
<feature type="region of interest" description="Disordered" evidence="6">
    <location>
        <begin position="150"/>
        <end position="181"/>
    </location>
</feature>
<evidence type="ECO:0000256" key="6">
    <source>
        <dbReference type="SAM" id="MobiDB-lite"/>
    </source>
</evidence>
<evidence type="ECO:0000259" key="7">
    <source>
        <dbReference type="PROSITE" id="PS00463"/>
    </source>
</evidence>
<dbReference type="PROSITE" id="PS00463">
    <property type="entry name" value="ZN2_CY6_FUNGAL_1"/>
    <property type="match status" value="1"/>
</dbReference>
<dbReference type="Proteomes" id="UP001283341">
    <property type="component" value="Unassembled WGS sequence"/>
</dbReference>
<keyword evidence="3" id="KW-0238">DNA-binding</keyword>
<feature type="region of interest" description="Disordered" evidence="6">
    <location>
        <begin position="515"/>
        <end position="539"/>
    </location>
</feature>
<dbReference type="GO" id="GO:0000976">
    <property type="term" value="F:transcription cis-regulatory region binding"/>
    <property type="evidence" value="ECO:0007669"/>
    <property type="project" value="TreeGrafter"/>
</dbReference>
<feature type="compositionally biased region" description="Low complexity" evidence="6">
    <location>
        <begin position="519"/>
        <end position="535"/>
    </location>
</feature>
<feature type="compositionally biased region" description="Low complexity" evidence="6">
    <location>
        <begin position="166"/>
        <end position="180"/>
    </location>
</feature>
<feature type="domain" description="Zn(2)-C6 fungal-type" evidence="7">
    <location>
        <begin position="19"/>
        <end position="51"/>
    </location>
</feature>
<dbReference type="EMBL" id="JAUEDM010000003">
    <property type="protein sequence ID" value="KAK3322363.1"/>
    <property type="molecule type" value="Genomic_DNA"/>
</dbReference>
<reference evidence="8" key="1">
    <citation type="journal article" date="2023" name="Mol. Phylogenet. Evol.">
        <title>Genome-scale phylogeny and comparative genomics of the fungal order Sordariales.</title>
        <authorList>
            <person name="Hensen N."/>
            <person name="Bonometti L."/>
            <person name="Westerberg I."/>
            <person name="Brannstrom I.O."/>
            <person name="Guillou S."/>
            <person name="Cros-Aarteil S."/>
            <person name="Calhoun S."/>
            <person name="Haridas S."/>
            <person name="Kuo A."/>
            <person name="Mondo S."/>
            <person name="Pangilinan J."/>
            <person name="Riley R."/>
            <person name="LaButti K."/>
            <person name="Andreopoulos B."/>
            <person name="Lipzen A."/>
            <person name="Chen C."/>
            <person name="Yan M."/>
            <person name="Daum C."/>
            <person name="Ng V."/>
            <person name="Clum A."/>
            <person name="Steindorff A."/>
            <person name="Ohm R.A."/>
            <person name="Martin F."/>
            <person name="Silar P."/>
            <person name="Natvig D.O."/>
            <person name="Lalanne C."/>
            <person name="Gautier V."/>
            <person name="Ament-Velasquez S.L."/>
            <person name="Kruys A."/>
            <person name="Hutchinson M.I."/>
            <person name="Powell A.J."/>
            <person name="Barry K."/>
            <person name="Miller A.N."/>
            <person name="Grigoriev I.V."/>
            <person name="Debuchy R."/>
            <person name="Gladieux P."/>
            <person name="Hiltunen Thoren M."/>
            <person name="Johannesson H."/>
        </authorList>
    </citation>
    <scope>NUCLEOTIDE SEQUENCE</scope>
    <source>
        <strain evidence="8">CBS 118394</strain>
    </source>
</reference>
<name>A0AAE0IBZ9_9PEZI</name>
<dbReference type="GO" id="GO:0008270">
    <property type="term" value="F:zinc ion binding"/>
    <property type="evidence" value="ECO:0007669"/>
    <property type="project" value="InterPro"/>
</dbReference>
<dbReference type="InterPro" id="IPR001138">
    <property type="entry name" value="Zn2Cys6_DnaBD"/>
</dbReference>